<keyword evidence="2" id="KW-0560">Oxidoreductase</keyword>
<gene>
    <name evidence="4" type="ORF">MKZ38_010145</name>
</gene>
<dbReference type="InterPro" id="IPR045312">
    <property type="entry name" value="PCBER-like"/>
</dbReference>
<dbReference type="Proteomes" id="UP001201980">
    <property type="component" value="Unassembled WGS sequence"/>
</dbReference>
<dbReference type="InterPro" id="IPR008030">
    <property type="entry name" value="NmrA-like"/>
</dbReference>
<evidence type="ECO:0000256" key="2">
    <source>
        <dbReference type="ARBA" id="ARBA00023002"/>
    </source>
</evidence>
<name>A0AAD5WMX3_9PEZI</name>
<evidence type="ECO:0000313" key="5">
    <source>
        <dbReference type="Proteomes" id="UP001201980"/>
    </source>
</evidence>
<feature type="domain" description="NmrA-like" evidence="3">
    <location>
        <begin position="5"/>
        <end position="225"/>
    </location>
</feature>
<reference evidence="4" key="1">
    <citation type="submission" date="2022-07" db="EMBL/GenBank/DDBJ databases">
        <title>Draft genome sequence of Zalerion maritima ATCC 34329, a (micro)plastics degrading marine fungus.</title>
        <authorList>
            <person name="Paco A."/>
            <person name="Goncalves M.F.M."/>
            <person name="Rocha-Santos T.A.P."/>
            <person name="Alves A."/>
        </authorList>
    </citation>
    <scope>NUCLEOTIDE SEQUENCE</scope>
    <source>
        <strain evidence="4">ATCC 34329</strain>
    </source>
</reference>
<evidence type="ECO:0000313" key="4">
    <source>
        <dbReference type="EMBL" id="KAJ2892181.1"/>
    </source>
</evidence>
<dbReference type="SUPFAM" id="SSF51735">
    <property type="entry name" value="NAD(P)-binding Rossmann-fold domains"/>
    <property type="match status" value="1"/>
</dbReference>
<protein>
    <submittedName>
        <fullName evidence="4">Isoflavone reductase like protein P3</fullName>
    </submittedName>
</protein>
<keyword evidence="1" id="KW-0521">NADP</keyword>
<evidence type="ECO:0000259" key="3">
    <source>
        <dbReference type="Pfam" id="PF05368"/>
    </source>
</evidence>
<dbReference type="InterPro" id="IPR051609">
    <property type="entry name" value="NmrA/Isoflavone_reductase-like"/>
</dbReference>
<organism evidence="4 5">
    <name type="scientific">Zalerion maritima</name>
    <dbReference type="NCBI Taxonomy" id="339359"/>
    <lineage>
        <taxon>Eukaryota</taxon>
        <taxon>Fungi</taxon>
        <taxon>Dikarya</taxon>
        <taxon>Ascomycota</taxon>
        <taxon>Pezizomycotina</taxon>
        <taxon>Sordariomycetes</taxon>
        <taxon>Lulworthiomycetidae</taxon>
        <taxon>Lulworthiales</taxon>
        <taxon>Lulworthiaceae</taxon>
        <taxon>Zalerion</taxon>
    </lineage>
</organism>
<dbReference type="AlphaFoldDB" id="A0AAD5WMX3"/>
<evidence type="ECO:0000256" key="1">
    <source>
        <dbReference type="ARBA" id="ARBA00022857"/>
    </source>
</evidence>
<dbReference type="CDD" id="cd05259">
    <property type="entry name" value="PCBER_SDR_a"/>
    <property type="match status" value="1"/>
</dbReference>
<dbReference type="Gene3D" id="3.40.50.720">
    <property type="entry name" value="NAD(P)-binding Rossmann-like Domain"/>
    <property type="match status" value="1"/>
</dbReference>
<accession>A0AAD5WMX3</accession>
<dbReference type="PANTHER" id="PTHR47706">
    <property type="entry name" value="NMRA-LIKE FAMILY PROTEIN"/>
    <property type="match status" value="1"/>
</dbReference>
<dbReference type="PANTHER" id="PTHR47706:SF1">
    <property type="entry name" value="CIPA-LIKE, PUTATIVE (AFU_ORTHOLOGUE AFUA_1G12460)-RELATED"/>
    <property type="match status" value="1"/>
</dbReference>
<proteinExistence type="predicted"/>
<dbReference type="GO" id="GO:0016491">
    <property type="term" value="F:oxidoreductase activity"/>
    <property type="evidence" value="ECO:0007669"/>
    <property type="project" value="UniProtKB-KW"/>
</dbReference>
<sequence length="304" mass="32139">MAAIKNVALIGGSGTVGKAIYSALIAASFNVTIVTRADSILNLPRGAKTTSADYGSLESLASAFKDADAVVSAMGAPGLAAQPKCIDAAIAAGVRRFVPSEYGCNTLNEKAGKLPVFKNKVLTSSLLREKAEQGEIEYTLIMTGPFLDLALLRGYSGIDVRGGPRATLFDNGTTRISWTTLSDTGKAVAGALLHPEETANKQVFVHTANMSQRQLMVAVEEALGISFPQPYGQLSTEKGEAEAYEKLKKGDFSGMLDFLKRGIFGEGYGTDFSGKVSNELVGIQELDEAGLRKLIVDLFEGDDA</sequence>
<comment type="caution">
    <text evidence="4">The sequence shown here is derived from an EMBL/GenBank/DDBJ whole genome shotgun (WGS) entry which is preliminary data.</text>
</comment>
<dbReference type="Pfam" id="PF05368">
    <property type="entry name" value="NmrA"/>
    <property type="match status" value="1"/>
</dbReference>
<dbReference type="EMBL" id="JAKWBI020000869">
    <property type="protein sequence ID" value="KAJ2892181.1"/>
    <property type="molecule type" value="Genomic_DNA"/>
</dbReference>
<dbReference type="InterPro" id="IPR036291">
    <property type="entry name" value="NAD(P)-bd_dom_sf"/>
</dbReference>
<keyword evidence="5" id="KW-1185">Reference proteome</keyword>